<keyword evidence="2" id="KW-0479">Metal-binding</keyword>
<dbReference type="EMBL" id="BSXN01001764">
    <property type="protein sequence ID" value="GME74387.1"/>
    <property type="molecule type" value="Genomic_DNA"/>
</dbReference>
<dbReference type="SUPFAM" id="SSF48576">
    <property type="entry name" value="Terpenoid synthases"/>
    <property type="match status" value="1"/>
</dbReference>
<dbReference type="GO" id="GO:0008299">
    <property type="term" value="P:isoprenoid biosynthetic process"/>
    <property type="evidence" value="ECO:0007669"/>
    <property type="project" value="InterPro"/>
</dbReference>
<dbReference type="InterPro" id="IPR000092">
    <property type="entry name" value="Polyprenyl_synt"/>
</dbReference>
<keyword evidence="3" id="KW-0460">Magnesium</keyword>
<dbReference type="PANTHER" id="PTHR12001:SF44">
    <property type="entry name" value="GERANYLGERANYL PYROPHOSPHATE SYNTHASE"/>
    <property type="match status" value="1"/>
</dbReference>
<evidence type="ECO:0000256" key="4">
    <source>
        <dbReference type="RuleBase" id="RU004466"/>
    </source>
</evidence>
<reference evidence="5" key="1">
    <citation type="submission" date="2023-04" db="EMBL/GenBank/DDBJ databases">
        <title>Candida boidinii NBRC 10035.</title>
        <authorList>
            <person name="Ichikawa N."/>
            <person name="Sato H."/>
            <person name="Tonouchi N."/>
        </authorList>
    </citation>
    <scope>NUCLEOTIDE SEQUENCE</scope>
    <source>
        <strain evidence="5">NBRC 10035</strain>
    </source>
</reference>
<dbReference type="AlphaFoldDB" id="A0A9W6T4F3"/>
<organism evidence="5 6">
    <name type="scientific">Candida boidinii</name>
    <name type="common">Yeast</name>
    <dbReference type="NCBI Taxonomy" id="5477"/>
    <lineage>
        <taxon>Eukaryota</taxon>
        <taxon>Fungi</taxon>
        <taxon>Dikarya</taxon>
        <taxon>Ascomycota</taxon>
        <taxon>Saccharomycotina</taxon>
        <taxon>Pichiomycetes</taxon>
        <taxon>Pichiales</taxon>
        <taxon>Pichiaceae</taxon>
        <taxon>Ogataea</taxon>
        <taxon>Ogataea/Candida clade</taxon>
    </lineage>
</organism>
<dbReference type="GO" id="GO:0004659">
    <property type="term" value="F:prenyltransferase activity"/>
    <property type="evidence" value="ECO:0007669"/>
    <property type="project" value="InterPro"/>
</dbReference>
<accession>A0A9W6T4F3</accession>
<evidence type="ECO:0000256" key="2">
    <source>
        <dbReference type="ARBA" id="ARBA00022723"/>
    </source>
</evidence>
<dbReference type="InterPro" id="IPR033749">
    <property type="entry name" value="Polyprenyl_synt_CS"/>
</dbReference>
<dbReference type="Proteomes" id="UP001165120">
    <property type="component" value="Unassembled WGS sequence"/>
</dbReference>
<dbReference type="PANTHER" id="PTHR12001">
    <property type="entry name" value="GERANYLGERANYL PYROPHOSPHATE SYNTHASE"/>
    <property type="match status" value="1"/>
</dbReference>
<dbReference type="SFLD" id="SFLDS00005">
    <property type="entry name" value="Isoprenoid_Synthase_Type_I"/>
    <property type="match status" value="1"/>
</dbReference>
<dbReference type="CDD" id="cd00685">
    <property type="entry name" value="Trans_IPPS_HT"/>
    <property type="match status" value="1"/>
</dbReference>
<dbReference type="Gene3D" id="1.10.600.10">
    <property type="entry name" value="Farnesyl Diphosphate Synthase"/>
    <property type="match status" value="1"/>
</dbReference>
<proteinExistence type="inferred from homology"/>
<sequence>MDCSNLNIDSPPSWSQDYETLLRGPFNYLAENPGKNLRSVLIESFNQILNVPIYKVHEIEKIVDILHISSLMVDDVEDNATLRRSLPATHTLFGIAQTINTANYMYFEAMRLLDITFNFNENLKKKAFVIFNTEMINLHRGQGLDLYWRDSLVCPTESEYINMVMNKTGGLFRLSVKLLELLSPNEIVIDLIGSNDDSPSSSSASSLVSLANLLGIIYQIRDDYLNLKSVEYNENKGFCEDITEGKFSFLILHSINSNPNNKELINILKLKTTDVELKKHALRCMELTNSFQYVKDSLNNLNLTSQSLINDIIQIYFPNESPDSSMKSETIKMVLLSTILKLSSI</sequence>
<dbReference type="Pfam" id="PF00348">
    <property type="entry name" value="polyprenyl_synt"/>
    <property type="match status" value="1"/>
</dbReference>
<dbReference type="PROSITE" id="PS00444">
    <property type="entry name" value="POLYPRENYL_SYNTHASE_2"/>
    <property type="match status" value="1"/>
</dbReference>
<evidence type="ECO:0000313" key="5">
    <source>
        <dbReference type="EMBL" id="GME74387.1"/>
    </source>
</evidence>
<dbReference type="GO" id="GO:0046872">
    <property type="term" value="F:metal ion binding"/>
    <property type="evidence" value="ECO:0007669"/>
    <property type="project" value="UniProtKB-KW"/>
</dbReference>
<keyword evidence="6" id="KW-1185">Reference proteome</keyword>
<name>A0A9W6T4F3_CANBO</name>
<dbReference type="InterPro" id="IPR008949">
    <property type="entry name" value="Isoprenoid_synthase_dom_sf"/>
</dbReference>
<evidence type="ECO:0000313" key="6">
    <source>
        <dbReference type="Proteomes" id="UP001165120"/>
    </source>
</evidence>
<gene>
    <name evidence="5" type="ORF">Cboi02_000439700</name>
</gene>
<evidence type="ECO:0000256" key="3">
    <source>
        <dbReference type="ARBA" id="ARBA00022842"/>
    </source>
</evidence>
<protein>
    <submittedName>
        <fullName evidence="5">Unnamed protein product</fullName>
    </submittedName>
</protein>
<keyword evidence="1 4" id="KW-0808">Transferase</keyword>
<dbReference type="OrthoDB" id="6921389at2759"/>
<evidence type="ECO:0000256" key="1">
    <source>
        <dbReference type="ARBA" id="ARBA00022679"/>
    </source>
</evidence>
<comment type="caution">
    <text evidence="5">The sequence shown here is derived from an EMBL/GenBank/DDBJ whole genome shotgun (WGS) entry which is preliminary data.</text>
</comment>
<comment type="similarity">
    <text evidence="4">Belongs to the FPP/GGPP synthase family.</text>
</comment>